<reference evidence="2 3" key="1">
    <citation type="journal article" date="2018" name="New Phytol.">
        <title>Phylogenomics of Endogonaceae and evolution of mycorrhizas within Mucoromycota.</title>
        <authorList>
            <person name="Chang Y."/>
            <person name="Desiro A."/>
            <person name="Na H."/>
            <person name="Sandor L."/>
            <person name="Lipzen A."/>
            <person name="Clum A."/>
            <person name="Barry K."/>
            <person name="Grigoriev I.V."/>
            <person name="Martin F.M."/>
            <person name="Stajich J.E."/>
            <person name="Smith M.E."/>
            <person name="Bonito G."/>
            <person name="Spatafora J.W."/>
        </authorList>
    </citation>
    <scope>NUCLEOTIDE SEQUENCE [LARGE SCALE GENOMIC DNA]</scope>
    <source>
        <strain evidence="2 3">GMNB39</strain>
    </source>
</reference>
<keyword evidence="1" id="KW-0143">Chaperone</keyword>
<accession>A0A433CVH1</accession>
<gene>
    <name evidence="2" type="ORF">BC936DRAFT_138236</name>
</gene>
<evidence type="ECO:0000256" key="1">
    <source>
        <dbReference type="ARBA" id="ARBA00023186"/>
    </source>
</evidence>
<sequence length="57" mass="6790">MVGSILIEQIVKDVLPVLKTNYEGINSVIQQFLQSYKRKEDEFVVFQKRYNIQIMVR</sequence>
<dbReference type="Gene3D" id="1.10.287.370">
    <property type="match status" value="1"/>
</dbReference>
<dbReference type="GO" id="GO:0016272">
    <property type="term" value="C:prefoldin complex"/>
    <property type="evidence" value="ECO:0007669"/>
    <property type="project" value="InterPro"/>
</dbReference>
<dbReference type="EMBL" id="RBNI01012777">
    <property type="protein sequence ID" value="RUP42676.1"/>
    <property type="molecule type" value="Genomic_DNA"/>
</dbReference>
<dbReference type="PANTHER" id="PTHR13303">
    <property type="entry name" value="PREFOLDIN SUBUNIT 2"/>
    <property type="match status" value="1"/>
</dbReference>
<keyword evidence="3" id="KW-1185">Reference proteome</keyword>
<dbReference type="OrthoDB" id="29646at2759"/>
<feature type="non-terminal residue" evidence="2">
    <location>
        <position position="57"/>
    </location>
</feature>
<dbReference type="SUPFAM" id="SSF46579">
    <property type="entry name" value="Prefoldin"/>
    <property type="match status" value="1"/>
</dbReference>
<evidence type="ECO:0000313" key="3">
    <source>
        <dbReference type="Proteomes" id="UP000268093"/>
    </source>
</evidence>
<dbReference type="AlphaFoldDB" id="A0A433CVH1"/>
<dbReference type="GO" id="GO:0006457">
    <property type="term" value="P:protein folding"/>
    <property type="evidence" value="ECO:0007669"/>
    <property type="project" value="InterPro"/>
</dbReference>
<dbReference type="InterPro" id="IPR027235">
    <property type="entry name" value="PFD2"/>
</dbReference>
<proteinExistence type="predicted"/>
<comment type="caution">
    <text evidence="2">The sequence shown here is derived from an EMBL/GenBank/DDBJ whole genome shotgun (WGS) entry which is preliminary data.</text>
</comment>
<evidence type="ECO:0000313" key="2">
    <source>
        <dbReference type="EMBL" id="RUP42676.1"/>
    </source>
</evidence>
<protein>
    <submittedName>
        <fullName evidence="2">Uncharacterized protein</fullName>
    </submittedName>
</protein>
<dbReference type="InterPro" id="IPR009053">
    <property type="entry name" value="Prefoldin"/>
</dbReference>
<dbReference type="Proteomes" id="UP000268093">
    <property type="component" value="Unassembled WGS sequence"/>
</dbReference>
<name>A0A433CVH1_9FUNG</name>
<organism evidence="2 3">
    <name type="scientific">Jimgerdemannia flammicorona</name>
    <dbReference type="NCBI Taxonomy" id="994334"/>
    <lineage>
        <taxon>Eukaryota</taxon>
        <taxon>Fungi</taxon>
        <taxon>Fungi incertae sedis</taxon>
        <taxon>Mucoromycota</taxon>
        <taxon>Mucoromycotina</taxon>
        <taxon>Endogonomycetes</taxon>
        <taxon>Endogonales</taxon>
        <taxon>Endogonaceae</taxon>
        <taxon>Jimgerdemannia</taxon>
    </lineage>
</organism>